<evidence type="ECO:0000256" key="1">
    <source>
        <dbReference type="SAM" id="SignalP"/>
    </source>
</evidence>
<sequence>MSLLRLTQNLCFLLGITWFLRPSDIERINDGKALVSANTLRLVILAPKEKRSGRPIEKCVVISVDSNPSLYPAACYQAYKECFIYLPPLIRQHPRLPQFSYVPLVRNVTDSDKCIGSERISNHIKSVLNLATTTASPTSLRNQGYQSTCGRINESDFGWG</sequence>
<dbReference type="AlphaFoldDB" id="A0A8H7VU66"/>
<dbReference type="EMBL" id="JAEPRE010000085">
    <property type="protein sequence ID" value="KAG2233255.1"/>
    <property type="molecule type" value="Genomic_DNA"/>
</dbReference>
<name>A0A8H7VU66_9FUNG</name>
<feature type="signal peptide" evidence="1">
    <location>
        <begin position="1"/>
        <end position="25"/>
    </location>
</feature>
<proteinExistence type="predicted"/>
<protein>
    <submittedName>
        <fullName evidence="2">Uncharacterized protein</fullName>
    </submittedName>
</protein>
<evidence type="ECO:0000313" key="3">
    <source>
        <dbReference type="Proteomes" id="UP000613177"/>
    </source>
</evidence>
<organism evidence="2 3">
    <name type="scientific">Thamnidium elegans</name>
    <dbReference type="NCBI Taxonomy" id="101142"/>
    <lineage>
        <taxon>Eukaryota</taxon>
        <taxon>Fungi</taxon>
        <taxon>Fungi incertae sedis</taxon>
        <taxon>Mucoromycota</taxon>
        <taxon>Mucoromycotina</taxon>
        <taxon>Mucoromycetes</taxon>
        <taxon>Mucorales</taxon>
        <taxon>Mucorineae</taxon>
        <taxon>Mucoraceae</taxon>
        <taxon>Thamnidium</taxon>
    </lineage>
</organism>
<dbReference type="Proteomes" id="UP000613177">
    <property type="component" value="Unassembled WGS sequence"/>
</dbReference>
<comment type="caution">
    <text evidence="2">The sequence shown here is derived from an EMBL/GenBank/DDBJ whole genome shotgun (WGS) entry which is preliminary data.</text>
</comment>
<evidence type="ECO:0000313" key="2">
    <source>
        <dbReference type="EMBL" id="KAG2233255.1"/>
    </source>
</evidence>
<feature type="chain" id="PRO_5034213407" evidence="1">
    <location>
        <begin position="26"/>
        <end position="160"/>
    </location>
</feature>
<keyword evidence="3" id="KW-1185">Reference proteome</keyword>
<reference evidence="2" key="1">
    <citation type="submission" date="2021-01" db="EMBL/GenBank/DDBJ databases">
        <title>Metabolic potential, ecology and presence of endohyphal bacteria is reflected in genomic diversity of Mucoromycotina.</title>
        <authorList>
            <person name="Muszewska A."/>
            <person name="Okrasinska A."/>
            <person name="Steczkiewicz K."/>
            <person name="Drgas O."/>
            <person name="Orlowska M."/>
            <person name="Perlinska-Lenart U."/>
            <person name="Aleksandrzak-Piekarczyk T."/>
            <person name="Szatraj K."/>
            <person name="Zielenkiewicz U."/>
            <person name="Pilsyk S."/>
            <person name="Malc E."/>
            <person name="Mieczkowski P."/>
            <person name="Kruszewska J.S."/>
            <person name="Biernat P."/>
            <person name="Pawlowska J."/>
        </authorList>
    </citation>
    <scope>NUCLEOTIDE SEQUENCE</scope>
    <source>
        <strain evidence="2">WA0000018081</strain>
    </source>
</reference>
<gene>
    <name evidence="2" type="ORF">INT48_001704</name>
</gene>
<accession>A0A8H7VU66</accession>
<keyword evidence="1" id="KW-0732">Signal</keyword>